<dbReference type="GO" id="GO:0032259">
    <property type="term" value="P:methylation"/>
    <property type="evidence" value="ECO:0007669"/>
    <property type="project" value="UniProtKB-KW"/>
</dbReference>
<accession>A0A517ZMT1</accession>
<dbReference type="PANTHER" id="PTHR43861">
    <property type="entry name" value="TRANS-ACONITATE 2-METHYLTRANSFERASE-RELATED"/>
    <property type="match status" value="1"/>
</dbReference>
<organism evidence="4 5">
    <name type="scientific">Symmachiella dynata</name>
    <dbReference type="NCBI Taxonomy" id="2527995"/>
    <lineage>
        <taxon>Bacteria</taxon>
        <taxon>Pseudomonadati</taxon>
        <taxon>Planctomycetota</taxon>
        <taxon>Planctomycetia</taxon>
        <taxon>Planctomycetales</taxon>
        <taxon>Planctomycetaceae</taxon>
        <taxon>Symmachiella</taxon>
    </lineage>
</organism>
<sequence length="220" mass="24684">MRTNYEAHDIPYRRKKAAGWPGWNSAEEVHDCIQTLNGLLEPLEVASTADVCEIGCGAGNLTDTLADRGWSVTGVDVSNVAIHWARERCRQQNVTFLRGNICERELFAPASFDLIIDGLCLHCIIGEDRDRVISNLSYWLKPGGRIVVFTMCGEPKGKDRAGYDPKSRCAFSGDIAVRYFAKAEEIIDEFRKESLQCTFQQVVDPPNEQASLRALFEKPR</sequence>
<dbReference type="KEGG" id="sdyn:Mal52_22680"/>
<keyword evidence="5" id="KW-1185">Reference proteome</keyword>
<evidence type="ECO:0000256" key="2">
    <source>
        <dbReference type="ARBA" id="ARBA00022679"/>
    </source>
</evidence>
<keyword evidence="2 4" id="KW-0808">Transferase</keyword>
<protein>
    <submittedName>
        <fullName evidence="4">Putative methyltransferase</fullName>
        <ecNumber evidence="4">2.1.1.-</ecNumber>
    </submittedName>
</protein>
<evidence type="ECO:0000259" key="3">
    <source>
        <dbReference type="Pfam" id="PF13649"/>
    </source>
</evidence>
<dbReference type="Proteomes" id="UP000319383">
    <property type="component" value="Chromosome"/>
</dbReference>
<proteinExistence type="predicted"/>
<feature type="domain" description="Methyltransferase" evidence="3">
    <location>
        <begin position="51"/>
        <end position="144"/>
    </location>
</feature>
<keyword evidence="1 4" id="KW-0489">Methyltransferase</keyword>
<dbReference type="CDD" id="cd02440">
    <property type="entry name" value="AdoMet_MTases"/>
    <property type="match status" value="1"/>
</dbReference>
<evidence type="ECO:0000313" key="5">
    <source>
        <dbReference type="Proteomes" id="UP000319383"/>
    </source>
</evidence>
<dbReference type="EMBL" id="CP036276">
    <property type="protein sequence ID" value="QDU43792.1"/>
    <property type="molecule type" value="Genomic_DNA"/>
</dbReference>
<evidence type="ECO:0000256" key="1">
    <source>
        <dbReference type="ARBA" id="ARBA00022603"/>
    </source>
</evidence>
<dbReference type="AlphaFoldDB" id="A0A517ZMT1"/>
<dbReference type="PANTHER" id="PTHR43861:SF1">
    <property type="entry name" value="TRANS-ACONITATE 2-METHYLTRANSFERASE"/>
    <property type="match status" value="1"/>
</dbReference>
<evidence type="ECO:0000313" key="4">
    <source>
        <dbReference type="EMBL" id="QDU43792.1"/>
    </source>
</evidence>
<dbReference type="InterPro" id="IPR041698">
    <property type="entry name" value="Methyltransf_25"/>
</dbReference>
<dbReference type="RefSeq" id="WP_197534816.1">
    <property type="nucleotide sequence ID" value="NZ_CP036276.1"/>
</dbReference>
<dbReference type="SUPFAM" id="SSF53335">
    <property type="entry name" value="S-adenosyl-L-methionine-dependent methyltransferases"/>
    <property type="match status" value="1"/>
</dbReference>
<reference evidence="4 5" key="1">
    <citation type="submission" date="2019-02" db="EMBL/GenBank/DDBJ databases">
        <title>Deep-cultivation of Planctomycetes and their phenomic and genomic characterization uncovers novel biology.</title>
        <authorList>
            <person name="Wiegand S."/>
            <person name="Jogler M."/>
            <person name="Boedeker C."/>
            <person name="Pinto D."/>
            <person name="Vollmers J."/>
            <person name="Rivas-Marin E."/>
            <person name="Kohn T."/>
            <person name="Peeters S.H."/>
            <person name="Heuer A."/>
            <person name="Rast P."/>
            <person name="Oberbeckmann S."/>
            <person name="Bunk B."/>
            <person name="Jeske O."/>
            <person name="Meyerdierks A."/>
            <person name="Storesund J.E."/>
            <person name="Kallscheuer N."/>
            <person name="Luecker S."/>
            <person name="Lage O.M."/>
            <person name="Pohl T."/>
            <person name="Merkel B.J."/>
            <person name="Hornburger P."/>
            <person name="Mueller R.-W."/>
            <person name="Bruemmer F."/>
            <person name="Labrenz M."/>
            <person name="Spormann A.M."/>
            <person name="Op den Camp H."/>
            <person name="Overmann J."/>
            <person name="Amann R."/>
            <person name="Jetten M.S.M."/>
            <person name="Mascher T."/>
            <person name="Medema M.H."/>
            <person name="Devos D.P."/>
            <person name="Kaster A.-K."/>
            <person name="Ovreas L."/>
            <person name="Rohde M."/>
            <person name="Galperin M.Y."/>
            <person name="Jogler C."/>
        </authorList>
    </citation>
    <scope>NUCLEOTIDE SEQUENCE [LARGE SCALE GENOMIC DNA]</scope>
    <source>
        <strain evidence="4 5">Mal52</strain>
    </source>
</reference>
<gene>
    <name evidence="4" type="ORF">Mal52_22680</name>
</gene>
<dbReference type="Pfam" id="PF13649">
    <property type="entry name" value="Methyltransf_25"/>
    <property type="match status" value="1"/>
</dbReference>
<dbReference type="GO" id="GO:0008168">
    <property type="term" value="F:methyltransferase activity"/>
    <property type="evidence" value="ECO:0007669"/>
    <property type="project" value="UniProtKB-KW"/>
</dbReference>
<name>A0A517ZMT1_9PLAN</name>
<dbReference type="InterPro" id="IPR029063">
    <property type="entry name" value="SAM-dependent_MTases_sf"/>
</dbReference>
<dbReference type="EC" id="2.1.1.-" evidence="4"/>
<dbReference type="Gene3D" id="3.40.50.150">
    <property type="entry name" value="Vaccinia Virus protein VP39"/>
    <property type="match status" value="1"/>
</dbReference>